<protein>
    <submittedName>
        <fullName evidence="2">Cell envelope biogenesis protein AsmA</fullName>
    </submittedName>
</protein>
<organism evidence="2 3">
    <name type="scientific">Shewanella algidipiscicola</name>
    <dbReference type="NCBI Taxonomy" id="614070"/>
    <lineage>
        <taxon>Bacteria</taxon>
        <taxon>Pseudomonadati</taxon>
        <taxon>Pseudomonadota</taxon>
        <taxon>Gammaproteobacteria</taxon>
        <taxon>Alteromonadales</taxon>
        <taxon>Shewanellaceae</taxon>
        <taxon>Shewanella</taxon>
    </lineage>
</organism>
<dbReference type="PANTHER" id="PTHR30441">
    <property type="entry name" value="DUF748 DOMAIN-CONTAINING PROTEIN"/>
    <property type="match status" value="1"/>
</dbReference>
<comment type="caution">
    <text evidence="2">The sequence shown here is derived from an EMBL/GenBank/DDBJ whole genome shotgun (WGS) entry which is preliminary data.</text>
</comment>
<dbReference type="EMBL" id="BPFB01000077">
    <property type="protein sequence ID" value="GIU02853.1"/>
    <property type="molecule type" value="Genomic_DNA"/>
</dbReference>
<dbReference type="Pfam" id="PF05170">
    <property type="entry name" value="AsmA"/>
    <property type="match status" value="2"/>
</dbReference>
<name>A0ABQ4NTD8_9GAMM</name>
<dbReference type="InterPro" id="IPR052894">
    <property type="entry name" value="AsmA-related"/>
</dbReference>
<keyword evidence="3" id="KW-1185">Reference proteome</keyword>
<sequence length="608" mass="65371">MKFIKWLLLAVVTLFIALALYLTVIFDPNDFKPQIVDAVKKQTGRDLLINQDLSWTFFPAIGISLGDITLSNPQGFEHSTMVSVDGIVAEVALLPLLSKEVDIAQLNLDGLTVNLDTYKDGRSSFDGLTSTKNKQADDAVNEQAPANVQLSRLNIGGIAITNTQINLYDEASGKVQVFSLDELNLGVFSLGQLADLSYKFSASMPDVKLVSEGIGQLTVSEDLKQISLSDFAISNTIKGEGIPNQAMTVDLRTQVTVNTQDQRVALMLERLAIDSITASGKFDIHYGAAVPNVIASLAFDDINLDNLLPKSETAEATEATQATETKQEEPDLTGLKAVNLALDLSIKSIVVNNLTTNNWLMKLVLKEGVLDVKQLSAELYQGTLTSSARLDGRQAVANYRFDSKISGVKVLPLLTDAAEVDLLAGTANFNITGNGQSLISDNIKRNLMAKGQFSVTDGALYGVNIPQMLRDAKAKLSGDLNATSTGEKKTDFTSLTGSFSLAKGVFNNPDLAMASPLIRLGGQGDANIITQALDYKLTTSVVGSLEGQGGNERDALYGVEIPFAITGTMSEPEFKLDTAALFDAKLKQETDKAKDKLKDELLKKLGGF</sequence>
<gene>
    <name evidence="2" type="primary">asmA</name>
    <name evidence="2" type="ORF">TUM4630_35380</name>
</gene>
<evidence type="ECO:0000259" key="1">
    <source>
        <dbReference type="Pfam" id="PF05170"/>
    </source>
</evidence>
<feature type="domain" description="AsmA" evidence="1">
    <location>
        <begin position="180"/>
        <end position="511"/>
    </location>
</feature>
<dbReference type="InterPro" id="IPR007844">
    <property type="entry name" value="AsmA"/>
</dbReference>
<evidence type="ECO:0000313" key="2">
    <source>
        <dbReference type="EMBL" id="GIU02853.1"/>
    </source>
</evidence>
<dbReference type="Proteomes" id="UP000761574">
    <property type="component" value="Unassembled WGS sequence"/>
</dbReference>
<reference evidence="2 3" key="1">
    <citation type="submission" date="2021-05" db="EMBL/GenBank/DDBJ databases">
        <title>Molecular characterization for Shewanella algae harboring chromosomal blaOXA-55-like strains isolated from clinical and environment sample.</title>
        <authorList>
            <person name="Ohama Y."/>
            <person name="Aoki K."/>
            <person name="Harada S."/>
            <person name="Moriya K."/>
            <person name="Ishii Y."/>
            <person name="Tateda K."/>
        </authorList>
    </citation>
    <scope>NUCLEOTIDE SEQUENCE [LARGE SCALE GENOMIC DNA]</scope>
    <source>
        <strain evidence="2 3">LMG 23746</strain>
    </source>
</reference>
<dbReference type="RefSeq" id="WP_119976874.1">
    <property type="nucleotide sequence ID" value="NZ_BPFB01000077.1"/>
</dbReference>
<feature type="domain" description="AsmA" evidence="1">
    <location>
        <begin position="4"/>
        <end position="175"/>
    </location>
</feature>
<dbReference type="PANTHER" id="PTHR30441:SF4">
    <property type="entry name" value="PROTEIN ASMA"/>
    <property type="match status" value="1"/>
</dbReference>
<proteinExistence type="predicted"/>
<accession>A0ABQ4NTD8</accession>
<evidence type="ECO:0000313" key="3">
    <source>
        <dbReference type="Proteomes" id="UP000761574"/>
    </source>
</evidence>